<evidence type="ECO:0000256" key="1">
    <source>
        <dbReference type="SAM" id="MobiDB-lite"/>
    </source>
</evidence>
<dbReference type="AlphaFoldDB" id="A0A9W8Z3F6"/>
<name>A0A9W8Z3F6_9PEZI</name>
<organism evidence="2 3">
    <name type="scientific">Gnomoniopsis smithogilvyi</name>
    <dbReference type="NCBI Taxonomy" id="1191159"/>
    <lineage>
        <taxon>Eukaryota</taxon>
        <taxon>Fungi</taxon>
        <taxon>Dikarya</taxon>
        <taxon>Ascomycota</taxon>
        <taxon>Pezizomycotina</taxon>
        <taxon>Sordariomycetes</taxon>
        <taxon>Sordariomycetidae</taxon>
        <taxon>Diaporthales</taxon>
        <taxon>Gnomoniaceae</taxon>
        <taxon>Gnomoniopsis</taxon>
    </lineage>
</organism>
<feature type="compositionally biased region" description="Low complexity" evidence="1">
    <location>
        <begin position="48"/>
        <end position="63"/>
    </location>
</feature>
<keyword evidence="3" id="KW-1185">Reference proteome</keyword>
<evidence type="ECO:0000313" key="3">
    <source>
        <dbReference type="Proteomes" id="UP001140453"/>
    </source>
</evidence>
<reference evidence="2" key="1">
    <citation type="submission" date="2022-10" db="EMBL/GenBank/DDBJ databases">
        <title>Tapping the CABI collections for fungal endophytes: first genome assemblies for Collariella, Neodidymelliopsis, Ascochyta clinopodiicola, Didymella pomorum, Didymosphaeria variabile, Neocosmospora piperis and Neocucurbitaria cava.</title>
        <authorList>
            <person name="Hill R."/>
        </authorList>
    </citation>
    <scope>NUCLEOTIDE SEQUENCE</scope>
    <source>
        <strain evidence="2">IMI 355082</strain>
    </source>
</reference>
<accession>A0A9W8Z3F6</accession>
<feature type="region of interest" description="Disordered" evidence="1">
    <location>
        <begin position="125"/>
        <end position="192"/>
    </location>
</feature>
<evidence type="ECO:0000313" key="2">
    <source>
        <dbReference type="EMBL" id="KAJ4397048.1"/>
    </source>
</evidence>
<dbReference type="Proteomes" id="UP001140453">
    <property type="component" value="Unassembled WGS sequence"/>
</dbReference>
<dbReference type="EMBL" id="JAPEVB010000001">
    <property type="protein sequence ID" value="KAJ4397048.1"/>
    <property type="molecule type" value="Genomic_DNA"/>
</dbReference>
<protein>
    <submittedName>
        <fullName evidence="2">Uncharacterized protein</fullName>
    </submittedName>
</protein>
<proteinExistence type="predicted"/>
<feature type="region of interest" description="Disordered" evidence="1">
    <location>
        <begin position="18"/>
        <end position="109"/>
    </location>
</feature>
<feature type="compositionally biased region" description="Low complexity" evidence="1">
    <location>
        <begin position="147"/>
        <end position="163"/>
    </location>
</feature>
<dbReference type="OrthoDB" id="3519533at2759"/>
<feature type="compositionally biased region" description="Polar residues" evidence="1">
    <location>
        <begin position="77"/>
        <end position="95"/>
    </location>
</feature>
<gene>
    <name evidence="2" type="ORF">N0V93_001272</name>
</gene>
<sequence>MESLQLAQMLADISDLSAADQKAASAMVNANKTLPTNPPSHGDHLKAPTSAPTTGSSPSPYSSNRFDKFGRKILTPPTMSRTNSSTGPTSRQGSVPGTPRGELDDDVHQAGSLMSLYEIRARLKQQDSTGLKKAREQIDALIAKNKQQQQQQQQQQGGQSSQGDAQKQDRPRPVSRTYTYPRESTIGTGEKK</sequence>
<comment type="caution">
    <text evidence="2">The sequence shown here is derived from an EMBL/GenBank/DDBJ whole genome shotgun (WGS) entry which is preliminary data.</text>
</comment>